<evidence type="ECO:0000256" key="1">
    <source>
        <dbReference type="ARBA" id="ARBA00006754"/>
    </source>
</evidence>
<reference evidence="5 6" key="1">
    <citation type="submission" date="2023-05" db="EMBL/GenBank/DDBJ databases">
        <title>Streptomyces fuscus sp. nov., a brown-black pigment producing actinomyces isolated from dry sand of Sea duck farm.</title>
        <authorList>
            <person name="Xie J."/>
            <person name="Shen N."/>
        </authorList>
    </citation>
    <scope>NUCLEOTIDE SEQUENCE [LARGE SCALE GENOMIC DNA]</scope>
    <source>
        <strain evidence="5 6">GXMU-J15</strain>
    </source>
</reference>
<dbReference type="Proteomes" id="UP001241926">
    <property type="component" value="Unassembled WGS sequence"/>
</dbReference>
<dbReference type="InterPro" id="IPR025751">
    <property type="entry name" value="RsbRD_N_dom"/>
</dbReference>
<feature type="domain" description="RsbT co-antagonist protein RsbRD N-terminal" evidence="3">
    <location>
        <begin position="34"/>
        <end position="177"/>
    </location>
</feature>
<dbReference type="Gene3D" id="1.10.10.2840">
    <property type="entry name" value="PucR C-terminal helix-turn-helix domain"/>
    <property type="match status" value="1"/>
</dbReference>
<evidence type="ECO:0000313" key="5">
    <source>
        <dbReference type="EMBL" id="MDL2078205.1"/>
    </source>
</evidence>
<feature type="domain" description="CdaR GGDEF-like" evidence="4">
    <location>
        <begin position="190"/>
        <end position="306"/>
    </location>
</feature>
<comment type="caution">
    <text evidence="5">The sequence shown here is derived from an EMBL/GenBank/DDBJ whole genome shotgun (WGS) entry which is preliminary data.</text>
</comment>
<dbReference type="PANTHER" id="PTHR33744">
    <property type="entry name" value="CARBOHYDRATE DIACID REGULATOR"/>
    <property type="match status" value="1"/>
</dbReference>
<sequence length="424" mass="45859">MDIEWAPLRTPDALRTWQEVLRPVAVEMAREAPVLARRLTEALGAEAPEFFPDADSAAEHVESNEAHFRLIAAALERGGDPRLAELPTATVAATRSGVHRQLALGAMLRSYRLGHETLWQWMFGRITARAADAAEQARAVDLASRWLFAYADAAVTHTERQYTAEREAWLRSATAARAEAIAAILAGRERDQRRAASRLRYELGRHHLGVIAWGIEASSDGRADSAVEQAVTAAGKVIGADATLTHPLGPQSYAAWLSRATPFTDADLDAARPAVPSGVRVALGSPAPGLDGFRRTHIEATHARRVVTLSEPHAAPVTRYRDVAVAALGTVDPEQARTFVTGVLGPLAADDAGTFRLAMTLATYLDENSSRSRTAERLMIHPNTVTYRVQQAKQILGRGIDSDTLDLRVALALLPTLRGLPPGQ</sequence>
<name>A0ABT7J042_9ACTN</name>
<proteinExistence type="inferred from homology"/>
<dbReference type="PANTHER" id="PTHR33744:SF1">
    <property type="entry name" value="DNA-BINDING TRANSCRIPTIONAL ACTIVATOR ADER"/>
    <property type="match status" value="1"/>
</dbReference>
<feature type="domain" description="PucR C-terminal helix-turn-helix" evidence="2">
    <location>
        <begin position="357"/>
        <end position="412"/>
    </location>
</feature>
<gene>
    <name evidence="5" type="ORF">QNN03_17360</name>
</gene>
<accession>A0ABT7J042</accession>
<dbReference type="InterPro" id="IPR025736">
    <property type="entry name" value="PucR_C-HTH_dom"/>
</dbReference>
<dbReference type="Pfam" id="PF17853">
    <property type="entry name" value="GGDEF_2"/>
    <property type="match status" value="1"/>
</dbReference>
<dbReference type="RefSeq" id="WP_285433517.1">
    <property type="nucleotide sequence ID" value="NZ_JASJUS010000015.1"/>
</dbReference>
<dbReference type="InterPro" id="IPR042070">
    <property type="entry name" value="PucR_C-HTH_sf"/>
</dbReference>
<evidence type="ECO:0000259" key="4">
    <source>
        <dbReference type="Pfam" id="PF17853"/>
    </source>
</evidence>
<dbReference type="InterPro" id="IPR041522">
    <property type="entry name" value="CdaR_GGDEF"/>
</dbReference>
<dbReference type="Pfam" id="PF14361">
    <property type="entry name" value="RsbRD_N"/>
    <property type="match status" value="1"/>
</dbReference>
<keyword evidence="6" id="KW-1185">Reference proteome</keyword>
<evidence type="ECO:0000259" key="3">
    <source>
        <dbReference type="Pfam" id="PF14361"/>
    </source>
</evidence>
<evidence type="ECO:0000313" key="6">
    <source>
        <dbReference type="Proteomes" id="UP001241926"/>
    </source>
</evidence>
<dbReference type="Pfam" id="PF13556">
    <property type="entry name" value="HTH_30"/>
    <property type="match status" value="1"/>
</dbReference>
<evidence type="ECO:0000259" key="2">
    <source>
        <dbReference type="Pfam" id="PF13556"/>
    </source>
</evidence>
<comment type="similarity">
    <text evidence="1">Belongs to the CdaR family.</text>
</comment>
<organism evidence="5 6">
    <name type="scientific">Streptomyces fuscus</name>
    <dbReference type="NCBI Taxonomy" id="3048495"/>
    <lineage>
        <taxon>Bacteria</taxon>
        <taxon>Bacillati</taxon>
        <taxon>Actinomycetota</taxon>
        <taxon>Actinomycetes</taxon>
        <taxon>Kitasatosporales</taxon>
        <taxon>Streptomycetaceae</taxon>
        <taxon>Streptomyces</taxon>
    </lineage>
</organism>
<dbReference type="InterPro" id="IPR051448">
    <property type="entry name" value="CdaR-like_regulators"/>
</dbReference>
<protein>
    <submittedName>
        <fullName evidence="5">Helix-turn-helix domain-containing protein</fullName>
    </submittedName>
</protein>
<dbReference type="EMBL" id="JASJUS010000015">
    <property type="protein sequence ID" value="MDL2078205.1"/>
    <property type="molecule type" value="Genomic_DNA"/>
</dbReference>